<dbReference type="Proteomes" id="UP000504638">
    <property type="component" value="Unplaced"/>
</dbReference>
<reference evidence="1 3" key="1">
    <citation type="submission" date="2020-01" db="EMBL/GenBank/DDBJ databases">
        <authorList>
            <consortium name="DOE Joint Genome Institute"/>
            <person name="Haridas S."/>
            <person name="Albert R."/>
            <person name="Binder M."/>
            <person name="Bloem J."/>
            <person name="Labutti K."/>
            <person name="Salamov A."/>
            <person name="Andreopoulos B."/>
            <person name="Baker S.E."/>
            <person name="Barry K."/>
            <person name="Bills G."/>
            <person name="Bluhm B.H."/>
            <person name="Cannon C."/>
            <person name="Castanera R."/>
            <person name="Culley D.E."/>
            <person name="Daum C."/>
            <person name="Ezra D."/>
            <person name="Gonzalez J.B."/>
            <person name="Henrissat B."/>
            <person name="Kuo A."/>
            <person name="Liang C."/>
            <person name="Lipzen A."/>
            <person name="Lutzoni F."/>
            <person name="Magnuson J."/>
            <person name="Mondo S."/>
            <person name="Nolan M."/>
            <person name="Ohm R."/>
            <person name="Pangilinan J."/>
            <person name="Park H.-J."/>
            <person name="Ramirez L."/>
            <person name="Alfaro M."/>
            <person name="Sun H."/>
            <person name="Tritt A."/>
            <person name="Yoshinaga Y."/>
            <person name="Zwiers L.-H."/>
            <person name="Turgeon B.G."/>
            <person name="Goodwin S.B."/>
            <person name="Spatafora J.W."/>
            <person name="Crous P.W."/>
            <person name="Grigoriev I.V."/>
        </authorList>
    </citation>
    <scope>NUCLEOTIDE SEQUENCE</scope>
    <source>
        <strain evidence="1 3">CBS 781.70</strain>
    </source>
</reference>
<dbReference type="GeneID" id="54414586"/>
<keyword evidence="2" id="KW-1185">Reference proteome</keyword>
<reference evidence="3" key="3">
    <citation type="submission" date="2025-04" db="UniProtKB">
        <authorList>
            <consortium name="RefSeq"/>
        </authorList>
    </citation>
    <scope>IDENTIFICATION</scope>
    <source>
        <strain evidence="3">CBS 781.70</strain>
    </source>
</reference>
<dbReference type="RefSeq" id="XP_033538451.1">
    <property type="nucleotide sequence ID" value="XM_033674016.1"/>
</dbReference>
<organism evidence="1">
    <name type="scientific">Eremomyces bilateralis CBS 781.70</name>
    <dbReference type="NCBI Taxonomy" id="1392243"/>
    <lineage>
        <taxon>Eukaryota</taxon>
        <taxon>Fungi</taxon>
        <taxon>Dikarya</taxon>
        <taxon>Ascomycota</taxon>
        <taxon>Pezizomycotina</taxon>
        <taxon>Dothideomycetes</taxon>
        <taxon>Dothideomycetes incertae sedis</taxon>
        <taxon>Eremomycetales</taxon>
        <taxon>Eremomycetaceae</taxon>
        <taxon>Eremomyces</taxon>
    </lineage>
</organism>
<reference evidence="3" key="2">
    <citation type="submission" date="2020-04" db="EMBL/GenBank/DDBJ databases">
        <authorList>
            <consortium name="NCBI Genome Project"/>
        </authorList>
    </citation>
    <scope>NUCLEOTIDE SEQUENCE</scope>
    <source>
        <strain evidence="3">CBS 781.70</strain>
    </source>
</reference>
<dbReference type="AlphaFoldDB" id="A0A6G1GG32"/>
<protein>
    <submittedName>
        <fullName evidence="1 3">Uncharacterized protein</fullName>
    </submittedName>
</protein>
<dbReference type="EMBL" id="ML975149">
    <property type="protein sequence ID" value="KAF1816820.1"/>
    <property type="molecule type" value="Genomic_DNA"/>
</dbReference>
<accession>A0A6G1GG32</accession>
<sequence>MPWGVFREFGEDGCFPCPDEFCPSSPPYSCIVFSQENCLVCLAILSQRSIFLQCSGARILSHSQANHLLLQATIRNCQPFSPTNSPSKESLILQNASIPKSFRSECDYVRTIHLKSRWIVVEAGDIAVRAEHKNR</sequence>
<proteinExistence type="predicted"/>
<name>A0A6G1GG32_9PEZI</name>
<gene>
    <name evidence="1 3" type="ORF">P152DRAFT_1607</name>
</gene>
<evidence type="ECO:0000313" key="2">
    <source>
        <dbReference type="Proteomes" id="UP000504638"/>
    </source>
</evidence>
<evidence type="ECO:0000313" key="1">
    <source>
        <dbReference type="EMBL" id="KAF1816820.1"/>
    </source>
</evidence>
<evidence type="ECO:0000313" key="3">
    <source>
        <dbReference type="RefSeq" id="XP_033538451.1"/>
    </source>
</evidence>